<evidence type="ECO:0000313" key="1">
    <source>
        <dbReference type="EMBL" id="KAJ0170076.1"/>
    </source>
</evidence>
<reference evidence="1 2" key="1">
    <citation type="journal article" date="2021" name="Front. Genet.">
        <title>Chromosome-Level Genome Assembly Reveals Significant Gene Expansion in the Toll and IMD Signaling Pathways of Dendrolimus kikuchii.</title>
        <authorList>
            <person name="Zhou J."/>
            <person name="Wu P."/>
            <person name="Xiong Z."/>
            <person name="Liu N."/>
            <person name="Zhao N."/>
            <person name="Ji M."/>
            <person name="Qiu Y."/>
            <person name="Yang B."/>
        </authorList>
    </citation>
    <scope>NUCLEOTIDE SEQUENCE [LARGE SCALE GENOMIC DNA]</scope>
    <source>
        <strain evidence="1">Ann1</strain>
    </source>
</reference>
<gene>
    <name evidence="1" type="ORF">K1T71_014682</name>
</gene>
<protein>
    <submittedName>
        <fullName evidence="1">Uncharacterized protein</fullName>
    </submittedName>
</protein>
<proteinExistence type="predicted"/>
<name>A0ACC1CF21_9NEOP</name>
<keyword evidence="2" id="KW-1185">Reference proteome</keyword>
<accession>A0ACC1CF21</accession>
<evidence type="ECO:0000313" key="2">
    <source>
        <dbReference type="Proteomes" id="UP000824533"/>
    </source>
</evidence>
<comment type="caution">
    <text evidence="1">The sequence shown here is derived from an EMBL/GenBank/DDBJ whole genome shotgun (WGS) entry which is preliminary data.</text>
</comment>
<dbReference type="EMBL" id="CM034415">
    <property type="protein sequence ID" value="KAJ0170076.1"/>
    <property type="molecule type" value="Genomic_DNA"/>
</dbReference>
<dbReference type="Proteomes" id="UP000824533">
    <property type="component" value="Linkage Group LG29"/>
</dbReference>
<organism evidence="1 2">
    <name type="scientific">Dendrolimus kikuchii</name>
    <dbReference type="NCBI Taxonomy" id="765133"/>
    <lineage>
        <taxon>Eukaryota</taxon>
        <taxon>Metazoa</taxon>
        <taxon>Ecdysozoa</taxon>
        <taxon>Arthropoda</taxon>
        <taxon>Hexapoda</taxon>
        <taxon>Insecta</taxon>
        <taxon>Pterygota</taxon>
        <taxon>Neoptera</taxon>
        <taxon>Endopterygota</taxon>
        <taxon>Lepidoptera</taxon>
        <taxon>Glossata</taxon>
        <taxon>Ditrysia</taxon>
        <taxon>Bombycoidea</taxon>
        <taxon>Lasiocampidae</taxon>
        <taxon>Dendrolimus</taxon>
    </lineage>
</organism>
<sequence>MYKELVLLFLLCFILNGILCKKKDKRLNKKEGEKCSYGRYNGTCVKYYRCLSVVESVKHDNLPPLCLFDGMDPVLCCPDCELTYDASMISECIDYLSTLPYDCKQHTTVNYFFEWNKKKKCTSYRMTALAPIGGNDASRNEFPHMALLGYGENLEVAEWKCAGSLISEKFVLTAAHCISSPQLGPVRYIGLGILKRSDPSSLWQRYGVRRIIPHPEYNSPKKYYDIALLETDRPVNFSEVVLPACLHTPDEKIYYPQVHATGWGYLGYKKPLADTLQKVDLQKFSTEECSLLYGPHRHLPIGFDNISQMCFGHHTKARDTCAGDSGGPLEVYVNLGCQYSVLGVTSSGIECGTAGTAGLYTRVTNYLQWIESIVWP</sequence>